<proteinExistence type="predicted"/>
<name>A0A0K2UHS6_LEPSM</name>
<sequence length="64" mass="7155">YELTVVINTELGSVVTLPKKLSGTSIRTRSKFLIDVHYISVASVLNYSDQSSLRTSLFGPWIRP</sequence>
<dbReference type="AlphaFoldDB" id="A0A0K2UHS6"/>
<organism evidence="1">
    <name type="scientific">Lepeophtheirus salmonis</name>
    <name type="common">Salmon louse</name>
    <name type="synonym">Caligus salmonis</name>
    <dbReference type="NCBI Taxonomy" id="72036"/>
    <lineage>
        <taxon>Eukaryota</taxon>
        <taxon>Metazoa</taxon>
        <taxon>Ecdysozoa</taxon>
        <taxon>Arthropoda</taxon>
        <taxon>Crustacea</taxon>
        <taxon>Multicrustacea</taxon>
        <taxon>Hexanauplia</taxon>
        <taxon>Copepoda</taxon>
        <taxon>Siphonostomatoida</taxon>
        <taxon>Caligidae</taxon>
        <taxon>Lepeophtheirus</taxon>
    </lineage>
</organism>
<reference evidence="1" key="1">
    <citation type="submission" date="2014-05" db="EMBL/GenBank/DDBJ databases">
        <authorList>
            <person name="Chronopoulou M."/>
        </authorList>
    </citation>
    <scope>NUCLEOTIDE SEQUENCE</scope>
    <source>
        <tissue evidence="1">Whole organism</tissue>
    </source>
</reference>
<dbReference type="EMBL" id="HACA01019880">
    <property type="protein sequence ID" value="CDW37241.1"/>
    <property type="molecule type" value="Transcribed_RNA"/>
</dbReference>
<accession>A0A0K2UHS6</accession>
<evidence type="ECO:0000313" key="1">
    <source>
        <dbReference type="EMBL" id="CDW37241.1"/>
    </source>
</evidence>
<protein>
    <submittedName>
        <fullName evidence="1">Uncharacterized protein</fullName>
    </submittedName>
</protein>
<feature type="non-terminal residue" evidence="1">
    <location>
        <position position="1"/>
    </location>
</feature>